<keyword evidence="2" id="KW-0690">Ribosome biogenesis</keyword>
<evidence type="ECO:0000256" key="1">
    <source>
        <dbReference type="ARBA" id="ARBA00022490"/>
    </source>
</evidence>
<dbReference type="InterPro" id="IPR005227">
    <property type="entry name" value="YqgF"/>
</dbReference>
<evidence type="ECO:0000313" key="6">
    <source>
        <dbReference type="EMBL" id="KGA17002.1"/>
    </source>
</evidence>
<dbReference type="GO" id="GO:0004518">
    <property type="term" value="F:nuclease activity"/>
    <property type="evidence" value="ECO:0007669"/>
    <property type="project" value="UniProtKB-KW"/>
</dbReference>
<dbReference type="InterPro" id="IPR006641">
    <property type="entry name" value="YqgF/RNaseH-like_dom"/>
</dbReference>
<evidence type="ECO:0000259" key="5">
    <source>
        <dbReference type="SMART" id="SM00732"/>
    </source>
</evidence>
<dbReference type="HAMAP" id="MF_00651">
    <property type="entry name" value="Nuclease_YqgF"/>
    <property type="match status" value="1"/>
</dbReference>
<dbReference type="InterPro" id="IPR037027">
    <property type="entry name" value="YqgF/RNaseH-like_dom_sf"/>
</dbReference>
<dbReference type="GO" id="GO:0016787">
    <property type="term" value="F:hydrolase activity"/>
    <property type="evidence" value="ECO:0007669"/>
    <property type="project" value="UniProtKB-KW"/>
</dbReference>
<keyword evidence="1" id="KW-0963">Cytoplasm</keyword>
<sequence>MLRGRRLAFDYGDVRVGVAVCDPDGILATPVTTLKFKDSNFWNQIIALIEEYEPVHIYVGSPKHLSGQAGASVEKAEEFKNEIIQRTSIGCTMIDERLSTVSAARQLKDSGMNSRESKSAIDQAAAVAILEQALAIEKRKSLNEEG</sequence>
<dbReference type="AlphaFoldDB" id="A0A094Q0X9"/>
<dbReference type="CDD" id="cd16964">
    <property type="entry name" value="YqgF"/>
    <property type="match status" value="1"/>
</dbReference>
<proteinExistence type="inferred from homology"/>
<comment type="caution">
    <text evidence="6">The sequence shown here is derived from an EMBL/GenBank/DDBJ whole genome shotgun (WGS) entry which is preliminary data.</text>
</comment>
<dbReference type="InterPro" id="IPR012337">
    <property type="entry name" value="RNaseH-like_sf"/>
</dbReference>
<dbReference type="Pfam" id="PF03652">
    <property type="entry name" value="RuvX"/>
    <property type="match status" value="1"/>
</dbReference>
<name>A0A094Q0X9_9ZZZZ</name>
<feature type="domain" description="YqgF/RNase H-like" evidence="5">
    <location>
        <begin position="4"/>
        <end position="103"/>
    </location>
</feature>
<dbReference type="GO" id="GO:0005829">
    <property type="term" value="C:cytosol"/>
    <property type="evidence" value="ECO:0007669"/>
    <property type="project" value="TreeGrafter"/>
</dbReference>
<protein>
    <recommendedName>
        <fullName evidence="5">YqgF/RNase H-like domain-containing protein</fullName>
    </recommendedName>
</protein>
<dbReference type="PANTHER" id="PTHR33317">
    <property type="entry name" value="POLYNUCLEOTIDYL TRANSFERASE, RIBONUCLEASE H-LIKE SUPERFAMILY PROTEIN"/>
    <property type="match status" value="1"/>
</dbReference>
<keyword evidence="4" id="KW-0378">Hydrolase</keyword>
<evidence type="ECO:0000256" key="2">
    <source>
        <dbReference type="ARBA" id="ARBA00022517"/>
    </source>
</evidence>
<evidence type="ECO:0000256" key="4">
    <source>
        <dbReference type="ARBA" id="ARBA00022801"/>
    </source>
</evidence>
<keyword evidence="3" id="KW-0540">Nuclease</keyword>
<gene>
    <name evidence="6" type="ORF">GM50_12930</name>
</gene>
<dbReference type="NCBIfam" id="TIGR00250">
    <property type="entry name" value="RNAse_H_YqgF"/>
    <property type="match status" value="1"/>
</dbReference>
<dbReference type="SMART" id="SM00732">
    <property type="entry name" value="YqgFc"/>
    <property type="match status" value="1"/>
</dbReference>
<dbReference type="EMBL" id="JNSK01000052">
    <property type="protein sequence ID" value="KGA17002.1"/>
    <property type="molecule type" value="Genomic_DNA"/>
</dbReference>
<reference evidence="6" key="1">
    <citation type="submission" date="2014-05" db="EMBL/GenBank/DDBJ databases">
        <title>Key roles for freshwater Actinobacteria revealed by deep metagenomic sequencing.</title>
        <authorList>
            <person name="Ghai R."/>
            <person name="Mizuno C.M."/>
            <person name="Picazo A."/>
            <person name="Camacho A."/>
            <person name="Rodriguez-Valera F."/>
        </authorList>
    </citation>
    <scope>NUCLEOTIDE SEQUENCE</scope>
</reference>
<evidence type="ECO:0000256" key="3">
    <source>
        <dbReference type="ARBA" id="ARBA00022722"/>
    </source>
</evidence>
<accession>A0A094Q0X9</accession>
<dbReference type="SUPFAM" id="SSF53098">
    <property type="entry name" value="Ribonuclease H-like"/>
    <property type="match status" value="1"/>
</dbReference>
<dbReference type="GO" id="GO:0000967">
    <property type="term" value="P:rRNA 5'-end processing"/>
    <property type="evidence" value="ECO:0007669"/>
    <property type="project" value="TreeGrafter"/>
</dbReference>
<dbReference type="Gene3D" id="3.30.420.140">
    <property type="entry name" value="YqgF/RNase H-like domain"/>
    <property type="match status" value="1"/>
</dbReference>
<organism evidence="6">
    <name type="scientific">freshwater metagenome</name>
    <dbReference type="NCBI Taxonomy" id="449393"/>
    <lineage>
        <taxon>unclassified sequences</taxon>
        <taxon>metagenomes</taxon>
        <taxon>ecological metagenomes</taxon>
    </lineage>
</organism>
<dbReference type="PANTHER" id="PTHR33317:SF4">
    <property type="entry name" value="POLYNUCLEOTIDYL TRANSFERASE, RIBONUCLEASE H-LIKE SUPERFAMILY PROTEIN"/>
    <property type="match status" value="1"/>
</dbReference>